<feature type="non-terminal residue" evidence="2">
    <location>
        <position position="1"/>
    </location>
</feature>
<comment type="caution">
    <text evidence="2">The sequence shown here is derived from an EMBL/GenBank/DDBJ whole genome shotgun (WGS) entry which is preliminary data.</text>
</comment>
<dbReference type="AlphaFoldDB" id="K1UQP7"/>
<evidence type="ECO:0000256" key="1">
    <source>
        <dbReference type="SAM" id="Phobius"/>
    </source>
</evidence>
<protein>
    <submittedName>
        <fullName evidence="2">Uncharacterized protein</fullName>
    </submittedName>
</protein>
<feature type="transmembrane region" description="Helical" evidence="1">
    <location>
        <begin position="21"/>
        <end position="43"/>
    </location>
</feature>
<name>K1UQP7_9ZZZZ</name>
<reference evidence="2" key="1">
    <citation type="journal article" date="2013" name="Environ. Microbiol.">
        <title>Microbiota from the distal guts of lean and obese adolescents exhibit partial functional redundancy besides clear differences in community structure.</title>
        <authorList>
            <person name="Ferrer M."/>
            <person name="Ruiz A."/>
            <person name="Lanza F."/>
            <person name="Haange S.B."/>
            <person name="Oberbach A."/>
            <person name="Till H."/>
            <person name="Bargiela R."/>
            <person name="Campoy C."/>
            <person name="Segura M.T."/>
            <person name="Richter M."/>
            <person name="von Bergen M."/>
            <person name="Seifert J."/>
            <person name="Suarez A."/>
        </authorList>
    </citation>
    <scope>NUCLEOTIDE SEQUENCE</scope>
</reference>
<keyword evidence="1" id="KW-0812">Transmembrane</keyword>
<accession>K1UQP7</accession>
<proteinExistence type="predicted"/>
<keyword evidence="1" id="KW-0472">Membrane</keyword>
<sequence>TLREPCDIIGMLLTLSSRKEVALLDIIITFFLSVIASVVAYYICKWLDGEA</sequence>
<gene>
    <name evidence="2" type="ORF">LEA_01285</name>
</gene>
<keyword evidence="1" id="KW-1133">Transmembrane helix</keyword>
<organism evidence="2">
    <name type="scientific">human gut metagenome</name>
    <dbReference type="NCBI Taxonomy" id="408170"/>
    <lineage>
        <taxon>unclassified sequences</taxon>
        <taxon>metagenomes</taxon>
        <taxon>organismal metagenomes</taxon>
    </lineage>
</organism>
<evidence type="ECO:0000313" key="2">
    <source>
        <dbReference type="EMBL" id="EKC80530.1"/>
    </source>
</evidence>
<dbReference type="EMBL" id="AJWY01000898">
    <property type="protein sequence ID" value="EKC80530.1"/>
    <property type="molecule type" value="Genomic_DNA"/>
</dbReference>